<reference evidence="3" key="2">
    <citation type="submission" date="2020-09" db="EMBL/GenBank/DDBJ databases">
        <authorList>
            <person name="Sun Q."/>
            <person name="Kim S."/>
        </authorList>
    </citation>
    <scope>NUCLEOTIDE SEQUENCE</scope>
    <source>
        <strain evidence="3">KCTC 23224</strain>
    </source>
</reference>
<protein>
    <submittedName>
        <fullName evidence="3">Oxidoreductase</fullName>
    </submittedName>
</protein>
<dbReference type="EMBL" id="BMYF01000008">
    <property type="protein sequence ID" value="GHB35531.1"/>
    <property type="molecule type" value="Genomic_DNA"/>
</dbReference>
<dbReference type="InterPro" id="IPR036291">
    <property type="entry name" value="NAD(P)-bd_dom_sf"/>
</dbReference>
<dbReference type="InterPro" id="IPR050463">
    <property type="entry name" value="Gfo/Idh/MocA_oxidrdct_glycsds"/>
</dbReference>
<evidence type="ECO:0000259" key="1">
    <source>
        <dbReference type="Pfam" id="PF01408"/>
    </source>
</evidence>
<evidence type="ECO:0000259" key="2">
    <source>
        <dbReference type="Pfam" id="PF19051"/>
    </source>
</evidence>
<dbReference type="Gene3D" id="3.40.50.720">
    <property type="entry name" value="NAD(P)-binding Rossmann-like Domain"/>
    <property type="match status" value="1"/>
</dbReference>
<dbReference type="SUPFAM" id="SSF55347">
    <property type="entry name" value="Glyceraldehyde-3-phosphate dehydrogenase-like, C-terminal domain"/>
    <property type="match status" value="1"/>
</dbReference>
<sequence>MKAVSTPGRRNFLKKSAALLALTSLGTLSTGFIENKNPLRVAVIGTGWYGKSDLFRLLQVASCEVVALCDVDRKQLEEAARLLEQRHPQSNGPQLYKDYRELLKNHALDITIIGTPDHWHALQTIAALEAGSHVYVQKPVSVDVLEGEAVVAAAKKYGKVVQVGLQRRSTPHLIEAKQAIIDTGKLGKIAAADIFCYYHMREDKSKEVQAIPDYIDYNFWTGPAPLRPYTGLPHGLHWRSFMEYGNGITGDMAVHMLDAVRWMLDLDWPHTISAQGGIYVQNKGISNTADTQTAVFEFTDLTVSWQHRTWGNPVDPEYPWGFKIYGEHGMLAGSPFKAEFIPYPNGESQLFECLYEREKYPEDLTEAGMEVHAAPATRRHFQAMVDAMQHNTDPNAAIYSSHISTASCILANLSMDLGRPLSYDPTNKIIANDPEATKLLKRAYREPWVHPSGKWI</sequence>
<dbReference type="SUPFAM" id="SSF51735">
    <property type="entry name" value="NAD(P)-binding Rossmann-fold domains"/>
    <property type="match status" value="1"/>
</dbReference>
<dbReference type="Proteomes" id="UP000642809">
    <property type="component" value="Unassembled WGS sequence"/>
</dbReference>
<comment type="caution">
    <text evidence="3">The sequence shown here is derived from an EMBL/GenBank/DDBJ whole genome shotgun (WGS) entry which is preliminary data.</text>
</comment>
<keyword evidence="4" id="KW-1185">Reference proteome</keyword>
<evidence type="ECO:0000313" key="4">
    <source>
        <dbReference type="Proteomes" id="UP000642809"/>
    </source>
</evidence>
<evidence type="ECO:0000313" key="3">
    <source>
        <dbReference type="EMBL" id="GHB35531.1"/>
    </source>
</evidence>
<organism evidence="3 4">
    <name type="scientific">Mongoliitalea lutea</name>
    <dbReference type="NCBI Taxonomy" id="849756"/>
    <lineage>
        <taxon>Bacteria</taxon>
        <taxon>Pseudomonadati</taxon>
        <taxon>Bacteroidota</taxon>
        <taxon>Cytophagia</taxon>
        <taxon>Cytophagales</taxon>
        <taxon>Cyclobacteriaceae</taxon>
        <taxon>Mongoliitalea</taxon>
    </lineage>
</organism>
<dbReference type="InterPro" id="IPR006311">
    <property type="entry name" value="TAT_signal"/>
</dbReference>
<name>A0A8J3CYJ9_9BACT</name>
<dbReference type="PANTHER" id="PTHR43818:SF5">
    <property type="entry name" value="OXIDOREDUCTASE FAMILY PROTEIN"/>
    <property type="match status" value="1"/>
</dbReference>
<dbReference type="PROSITE" id="PS51318">
    <property type="entry name" value="TAT"/>
    <property type="match status" value="1"/>
</dbReference>
<dbReference type="Pfam" id="PF19051">
    <property type="entry name" value="GFO_IDH_MocA_C2"/>
    <property type="match status" value="1"/>
</dbReference>
<gene>
    <name evidence="3" type="ORF">GCM10008106_16270</name>
</gene>
<dbReference type="Gene3D" id="3.30.360.10">
    <property type="entry name" value="Dihydrodipicolinate Reductase, domain 2"/>
    <property type="match status" value="1"/>
</dbReference>
<dbReference type="RefSeq" id="WP_189580515.1">
    <property type="nucleotide sequence ID" value="NZ_BMYF01000008.1"/>
</dbReference>
<dbReference type="InterPro" id="IPR043906">
    <property type="entry name" value="Gfo/Idh/MocA_OxRdtase_bact_C"/>
</dbReference>
<dbReference type="AlphaFoldDB" id="A0A8J3CYJ9"/>
<feature type="domain" description="Gfo/Idh/MocA-like oxidoreductase N-terminal" evidence="1">
    <location>
        <begin position="39"/>
        <end position="164"/>
    </location>
</feature>
<dbReference type="Pfam" id="PF01408">
    <property type="entry name" value="GFO_IDH_MocA"/>
    <property type="match status" value="1"/>
</dbReference>
<accession>A0A8J3CYJ9</accession>
<proteinExistence type="predicted"/>
<dbReference type="PANTHER" id="PTHR43818">
    <property type="entry name" value="BCDNA.GH03377"/>
    <property type="match status" value="1"/>
</dbReference>
<feature type="domain" description="Gfo/Idh/MocA-like oxidoreductase bacterial type C-terminal" evidence="2">
    <location>
        <begin position="204"/>
        <end position="269"/>
    </location>
</feature>
<reference evidence="3" key="1">
    <citation type="journal article" date="2014" name="Int. J. Syst. Evol. Microbiol.">
        <title>Complete genome sequence of Corynebacterium casei LMG S-19264T (=DSM 44701T), isolated from a smear-ripened cheese.</title>
        <authorList>
            <consortium name="US DOE Joint Genome Institute (JGI-PGF)"/>
            <person name="Walter F."/>
            <person name="Albersmeier A."/>
            <person name="Kalinowski J."/>
            <person name="Ruckert C."/>
        </authorList>
    </citation>
    <scope>NUCLEOTIDE SEQUENCE</scope>
    <source>
        <strain evidence="3">KCTC 23224</strain>
    </source>
</reference>
<dbReference type="InterPro" id="IPR000683">
    <property type="entry name" value="Gfo/Idh/MocA-like_OxRdtase_N"/>
</dbReference>
<dbReference type="GO" id="GO:0000166">
    <property type="term" value="F:nucleotide binding"/>
    <property type="evidence" value="ECO:0007669"/>
    <property type="project" value="InterPro"/>
</dbReference>